<accession>A0ABY7DIX1</accession>
<evidence type="ECO:0000313" key="2">
    <source>
        <dbReference type="Proteomes" id="UP001164746"/>
    </source>
</evidence>
<dbReference type="EMBL" id="CP111013">
    <property type="protein sequence ID" value="WAQ96028.1"/>
    <property type="molecule type" value="Genomic_DNA"/>
</dbReference>
<sequence>MNSVSDNANSRKCLFQARWLWNQWQRANAANADALINRARRDAGEVSYTKGDAVGEALD</sequence>
<proteinExistence type="predicted"/>
<protein>
    <submittedName>
        <fullName evidence="1">Uncharacterized protein</fullName>
    </submittedName>
</protein>
<dbReference type="Proteomes" id="UP001164746">
    <property type="component" value="Chromosome 2"/>
</dbReference>
<evidence type="ECO:0000313" key="1">
    <source>
        <dbReference type="EMBL" id="WAQ96028.1"/>
    </source>
</evidence>
<keyword evidence="2" id="KW-1185">Reference proteome</keyword>
<name>A0ABY7DIX1_MYAAR</name>
<gene>
    <name evidence="1" type="ORF">MAR_028718</name>
</gene>
<organism evidence="1 2">
    <name type="scientific">Mya arenaria</name>
    <name type="common">Soft-shell clam</name>
    <dbReference type="NCBI Taxonomy" id="6604"/>
    <lineage>
        <taxon>Eukaryota</taxon>
        <taxon>Metazoa</taxon>
        <taxon>Spiralia</taxon>
        <taxon>Lophotrochozoa</taxon>
        <taxon>Mollusca</taxon>
        <taxon>Bivalvia</taxon>
        <taxon>Autobranchia</taxon>
        <taxon>Heteroconchia</taxon>
        <taxon>Euheterodonta</taxon>
        <taxon>Imparidentia</taxon>
        <taxon>Neoheterodontei</taxon>
        <taxon>Myida</taxon>
        <taxon>Myoidea</taxon>
        <taxon>Myidae</taxon>
        <taxon>Mya</taxon>
    </lineage>
</organism>
<reference evidence="1" key="1">
    <citation type="submission" date="2022-11" db="EMBL/GenBank/DDBJ databases">
        <title>Centuries of genome instability and evolution in soft-shell clam transmissible cancer (bioRxiv).</title>
        <authorList>
            <person name="Hart S.F.M."/>
            <person name="Yonemitsu M.A."/>
            <person name="Giersch R.M."/>
            <person name="Beal B.F."/>
            <person name="Arriagada G."/>
            <person name="Davis B.W."/>
            <person name="Ostrander E.A."/>
            <person name="Goff S.P."/>
            <person name="Metzger M.J."/>
        </authorList>
    </citation>
    <scope>NUCLEOTIDE SEQUENCE</scope>
    <source>
        <strain evidence="1">MELC-2E11</strain>
        <tissue evidence="1">Siphon/mantle</tissue>
    </source>
</reference>